<evidence type="ECO:0000256" key="5">
    <source>
        <dbReference type="ARBA" id="ARBA00023242"/>
    </source>
</evidence>
<evidence type="ECO:0000256" key="6">
    <source>
        <dbReference type="SAM" id="Coils"/>
    </source>
</evidence>
<reference evidence="8" key="1">
    <citation type="submission" date="2025-08" db="UniProtKB">
        <authorList>
            <consortium name="RefSeq"/>
        </authorList>
    </citation>
    <scope>IDENTIFICATION</scope>
    <source>
        <tissue evidence="8">Testes</tissue>
    </source>
</reference>
<dbReference type="Proteomes" id="UP000694865">
    <property type="component" value="Unplaced"/>
</dbReference>
<evidence type="ECO:0000313" key="7">
    <source>
        <dbReference type="Proteomes" id="UP000694865"/>
    </source>
</evidence>
<dbReference type="InterPro" id="IPR007144">
    <property type="entry name" value="SSU_processome_Utp11"/>
</dbReference>
<dbReference type="PANTHER" id="PTHR12838:SF0">
    <property type="entry name" value="U3 SMALL NUCLEOLAR RNA-ASSOCIATED PROTEIN 11-RELATED"/>
    <property type="match status" value="1"/>
</dbReference>
<evidence type="ECO:0000256" key="2">
    <source>
        <dbReference type="ARBA" id="ARBA00008105"/>
    </source>
</evidence>
<dbReference type="GeneID" id="102805288"/>
<proteinExistence type="inferred from homology"/>
<evidence type="ECO:0000313" key="8">
    <source>
        <dbReference type="RefSeq" id="XP_006821517.1"/>
    </source>
</evidence>
<organism evidence="7 8">
    <name type="scientific">Saccoglossus kowalevskii</name>
    <name type="common">Acorn worm</name>
    <dbReference type="NCBI Taxonomy" id="10224"/>
    <lineage>
        <taxon>Eukaryota</taxon>
        <taxon>Metazoa</taxon>
        <taxon>Hemichordata</taxon>
        <taxon>Enteropneusta</taxon>
        <taxon>Harrimaniidae</taxon>
        <taxon>Saccoglossus</taxon>
    </lineage>
</organism>
<feature type="non-terminal residue" evidence="8">
    <location>
        <position position="1"/>
    </location>
</feature>
<keyword evidence="5" id="KW-0539">Nucleus</keyword>
<dbReference type="Pfam" id="PF03998">
    <property type="entry name" value="Utp11"/>
    <property type="match status" value="1"/>
</dbReference>
<dbReference type="PANTHER" id="PTHR12838">
    <property type="entry name" value="U3 SMALL NUCLEOLAR RNA-ASSOCIATED PROTEIN 11"/>
    <property type="match status" value="1"/>
</dbReference>
<comment type="similarity">
    <text evidence="2">Belongs to the UTP11 family.</text>
</comment>
<keyword evidence="4" id="KW-0698">rRNA processing</keyword>
<feature type="coiled-coil region" evidence="6">
    <location>
        <begin position="117"/>
        <end position="164"/>
    </location>
</feature>
<protein>
    <recommendedName>
        <fullName evidence="3">Probable U3 small nucleolar RNA-associated protein 11</fullName>
    </recommendedName>
</protein>
<sequence>DGIHVIKNKEEPVTEEQKKLMQAQDIKYVNYKRMVEAKKIEKLKSNLHMLDDSTEKPKNKHLFFVDSEKEVKEFDAAKRLDTLPELLPRTYNRPTKKTLQTARLLGQTDADSIRYLANERRRQYKELTSRIEREKELHIVSQKMEVLKNLMDKTQKIKKKEETKTTPAVYKWVAQRKR</sequence>
<gene>
    <name evidence="8" type="primary">LOC102805288</name>
</gene>
<keyword evidence="6" id="KW-0175">Coiled coil</keyword>
<keyword evidence="7" id="KW-1185">Reference proteome</keyword>
<evidence type="ECO:0000256" key="4">
    <source>
        <dbReference type="ARBA" id="ARBA00022552"/>
    </source>
</evidence>
<name>A0ABM0MNC6_SACKO</name>
<comment type="subcellular location">
    <subcellularLocation>
        <location evidence="1">Nucleus</location>
        <location evidence="1">Nucleolus</location>
    </subcellularLocation>
</comment>
<evidence type="ECO:0000256" key="1">
    <source>
        <dbReference type="ARBA" id="ARBA00004604"/>
    </source>
</evidence>
<dbReference type="RefSeq" id="XP_006821517.1">
    <property type="nucleotide sequence ID" value="XM_006821454.1"/>
</dbReference>
<accession>A0ABM0MNC6</accession>
<evidence type="ECO:0000256" key="3">
    <source>
        <dbReference type="ARBA" id="ARBA00020121"/>
    </source>
</evidence>